<dbReference type="Pfam" id="PF00356">
    <property type="entry name" value="LacI"/>
    <property type="match status" value="1"/>
</dbReference>
<accession>A0A5M9ZRA9</accession>
<dbReference type="SMART" id="SM00354">
    <property type="entry name" value="HTH_LACI"/>
    <property type="match status" value="1"/>
</dbReference>
<evidence type="ECO:0000256" key="2">
    <source>
        <dbReference type="ARBA" id="ARBA00023125"/>
    </source>
</evidence>
<dbReference type="SUPFAM" id="SSF53822">
    <property type="entry name" value="Periplasmic binding protein-like I"/>
    <property type="match status" value="1"/>
</dbReference>
<dbReference type="Pfam" id="PF13377">
    <property type="entry name" value="Peripla_BP_3"/>
    <property type="match status" value="1"/>
</dbReference>
<organism evidence="5 6">
    <name type="scientific">Bifidobacterium tissieri</name>
    <dbReference type="NCBI Taxonomy" id="1630162"/>
    <lineage>
        <taxon>Bacteria</taxon>
        <taxon>Bacillati</taxon>
        <taxon>Actinomycetota</taxon>
        <taxon>Actinomycetes</taxon>
        <taxon>Bifidobacteriales</taxon>
        <taxon>Bifidobacteriaceae</taxon>
        <taxon>Bifidobacterium</taxon>
    </lineage>
</organism>
<dbReference type="Gene3D" id="3.40.50.2300">
    <property type="match status" value="2"/>
</dbReference>
<evidence type="ECO:0000256" key="3">
    <source>
        <dbReference type="ARBA" id="ARBA00023163"/>
    </source>
</evidence>
<reference evidence="5 6" key="1">
    <citation type="journal article" date="2019" name="Syst. Appl. Microbiol.">
        <title>Characterization of Bifidobacterium species in feaces of the Egyptian fruit bat: Description of B. vespertilionis sp. nov. and B. rousetti sp. nov.</title>
        <authorList>
            <person name="Modesto M."/>
            <person name="Satti M."/>
            <person name="Watanabe K."/>
            <person name="Puglisi E."/>
            <person name="Morelli L."/>
            <person name="Huang C.-H."/>
            <person name="Liou J.-S."/>
            <person name="Miyashita M."/>
            <person name="Tamura T."/>
            <person name="Saito S."/>
            <person name="Mori K."/>
            <person name="Huang L."/>
            <person name="Sciavilla P."/>
            <person name="Sandri C."/>
            <person name="Spiezio C."/>
            <person name="Vitali F."/>
            <person name="Cavalieri D."/>
            <person name="Perpetuini G."/>
            <person name="Tofalo R."/>
            <person name="Bonetti A."/>
            <person name="Arita M."/>
            <person name="Mattarelli P."/>
        </authorList>
    </citation>
    <scope>NUCLEOTIDE SEQUENCE [LARGE SCALE GENOMIC DNA]</scope>
    <source>
        <strain evidence="5 6">RST7</strain>
    </source>
</reference>
<comment type="caution">
    <text evidence="5">The sequence shown here is derived from an EMBL/GenBank/DDBJ whole genome shotgun (WGS) entry which is preliminary data.</text>
</comment>
<evidence type="ECO:0000259" key="4">
    <source>
        <dbReference type="PROSITE" id="PS50932"/>
    </source>
</evidence>
<dbReference type="GO" id="GO:0003700">
    <property type="term" value="F:DNA-binding transcription factor activity"/>
    <property type="evidence" value="ECO:0007669"/>
    <property type="project" value="TreeGrafter"/>
</dbReference>
<dbReference type="GO" id="GO:0000976">
    <property type="term" value="F:transcription cis-regulatory region binding"/>
    <property type="evidence" value="ECO:0007669"/>
    <property type="project" value="TreeGrafter"/>
</dbReference>
<keyword evidence="3" id="KW-0804">Transcription</keyword>
<dbReference type="Gene3D" id="1.10.260.40">
    <property type="entry name" value="lambda repressor-like DNA-binding domains"/>
    <property type="match status" value="1"/>
</dbReference>
<dbReference type="PROSITE" id="PS50932">
    <property type="entry name" value="HTH_LACI_2"/>
    <property type="match status" value="1"/>
</dbReference>
<feature type="domain" description="HTH lacI-type" evidence="4">
    <location>
        <begin position="5"/>
        <end position="59"/>
    </location>
</feature>
<keyword evidence="1" id="KW-0805">Transcription regulation</keyword>
<dbReference type="SUPFAM" id="SSF47413">
    <property type="entry name" value="lambda repressor-like DNA-binding domains"/>
    <property type="match status" value="1"/>
</dbReference>
<dbReference type="AlphaFoldDB" id="A0A5M9ZRA9"/>
<dbReference type="PROSITE" id="PS00356">
    <property type="entry name" value="HTH_LACI_1"/>
    <property type="match status" value="1"/>
</dbReference>
<dbReference type="InterPro" id="IPR010982">
    <property type="entry name" value="Lambda_DNA-bd_dom_sf"/>
</dbReference>
<dbReference type="OrthoDB" id="1938857at2"/>
<proteinExistence type="predicted"/>
<keyword evidence="2" id="KW-0238">DNA-binding</keyword>
<dbReference type="CDD" id="cd06267">
    <property type="entry name" value="PBP1_LacI_sugar_binding-like"/>
    <property type="match status" value="1"/>
</dbReference>
<sequence>MKSKVTISDVAKAAGVSNSAVSYALNGKAGVSEQTRDKVLSVASRMGWRPNRAAKALSDASTRTVGLVLTYDTAVLSIESYTMELIAGLTAEFEKAGYSLLVRSSSSRRHELTVLREWIAAGAVDAVLLMNVELGDPRVELFREHPRMPVLLLCDESLSGGLPALSDNGRAATHLVVDYCHGLGHRRIARVAGSEQMGHTFIRDNAFREESAAFGMDYLCLHADYSPESGDRCTRRLLSLPQPPSAIVYDSDVMALAALKAAASMGVRVPDDLSIISWDDSFMCRMSSPGVTALNRDVVARGRKAAGMLIDLAEGRTVQPHAEVADDLIVRGSSAPVGDECVGVEVAV</sequence>
<evidence type="ECO:0000256" key="1">
    <source>
        <dbReference type="ARBA" id="ARBA00023015"/>
    </source>
</evidence>
<evidence type="ECO:0000313" key="6">
    <source>
        <dbReference type="Proteomes" id="UP000412028"/>
    </source>
</evidence>
<gene>
    <name evidence="5" type="ORF">EMO89_10045</name>
</gene>
<dbReference type="RefSeq" id="WP_150381965.1">
    <property type="nucleotide sequence ID" value="NZ_RZUI01000016.1"/>
</dbReference>
<dbReference type="CDD" id="cd01392">
    <property type="entry name" value="HTH_LacI"/>
    <property type="match status" value="1"/>
</dbReference>
<dbReference type="Proteomes" id="UP000412028">
    <property type="component" value="Unassembled WGS sequence"/>
</dbReference>
<dbReference type="PANTHER" id="PTHR30146:SF155">
    <property type="entry name" value="ALANINE RACEMASE"/>
    <property type="match status" value="1"/>
</dbReference>
<dbReference type="PANTHER" id="PTHR30146">
    <property type="entry name" value="LACI-RELATED TRANSCRIPTIONAL REPRESSOR"/>
    <property type="match status" value="1"/>
</dbReference>
<evidence type="ECO:0000313" key="5">
    <source>
        <dbReference type="EMBL" id="KAA8827872.1"/>
    </source>
</evidence>
<dbReference type="InterPro" id="IPR046335">
    <property type="entry name" value="LacI/GalR-like_sensor"/>
</dbReference>
<dbReference type="InterPro" id="IPR000843">
    <property type="entry name" value="HTH_LacI"/>
</dbReference>
<name>A0A5M9ZRA9_9BIFI</name>
<dbReference type="InterPro" id="IPR028082">
    <property type="entry name" value="Peripla_BP_I"/>
</dbReference>
<protein>
    <submittedName>
        <fullName evidence="5">LacI family transcriptional regulator</fullName>
    </submittedName>
</protein>
<dbReference type="EMBL" id="RZUI01000016">
    <property type="protein sequence ID" value="KAA8827872.1"/>
    <property type="molecule type" value="Genomic_DNA"/>
</dbReference>